<dbReference type="AlphaFoldDB" id="A0A813H3P3"/>
<dbReference type="OMA" id="QTYMFKE"/>
<dbReference type="InterPro" id="IPR023214">
    <property type="entry name" value="HAD_sf"/>
</dbReference>
<dbReference type="SFLD" id="SFLDG01129">
    <property type="entry name" value="C1.5:_HAD__Beta-PGM__Phosphata"/>
    <property type="match status" value="1"/>
</dbReference>
<evidence type="ECO:0008006" key="3">
    <source>
        <dbReference type="Google" id="ProtNLM"/>
    </source>
</evidence>
<dbReference type="Proteomes" id="UP000654075">
    <property type="component" value="Unassembled WGS sequence"/>
</dbReference>
<dbReference type="Pfam" id="PF13242">
    <property type="entry name" value="Hydrolase_like"/>
    <property type="match status" value="1"/>
</dbReference>
<evidence type="ECO:0000313" key="2">
    <source>
        <dbReference type="Proteomes" id="UP000654075"/>
    </source>
</evidence>
<dbReference type="PANTHER" id="PTHR43885">
    <property type="entry name" value="HALOACID DEHALOGENASE-LIKE HYDROLASE"/>
    <property type="match status" value="1"/>
</dbReference>
<accession>A0A813H3P3</accession>
<organism evidence="1 2">
    <name type="scientific">Polarella glacialis</name>
    <name type="common">Dinoflagellate</name>
    <dbReference type="NCBI Taxonomy" id="89957"/>
    <lineage>
        <taxon>Eukaryota</taxon>
        <taxon>Sar</taxon>
        <taxon>Alveolata</taxon>
        <taxon>Dinophyceae</taxon>
        <taxon>Suessiales</taxon>
        <taxon>Suessiaceae</taxon>
        <taxon>Polarella</taxon>
    </lineage>
</organism>
<comment type="caution">
    <text evidence="1">The sequence shown here is derived from an EMBL/GenBank/DDBJ whole genome shotgun (WGS) entry which is preliminary data.</text>
</comment>
<protein>
    <recommendedName>
        <fullName evidence="3">Phosphoglycolate phosphatase</fullName>
    </recommendedName>
</protein>
<dbReference type="EMBL" id="CAJNNV010030354">
    <property type="protein sequence ID" value="CAE8632252.1"/>
    <property type="molecule type" value="Genomic_DNA"/>
</dbReference>
<dbReference type="OrthoDB" id="426235at2759"/>
<dbReference type="SUPFAM" id="SSF56784">
    <property type="entry name" value="HAD-like"/>
    <property type="match status" value="1"/>
</dbReference>
<dbReference type="PANTHER" id="PTHR43885:SF1">
    <property type="entry name" value="SUPERFAMILY HYDROLASE, PUTATIVE (AFU_ORTHOLOGUE AFUA_4G13290)-RELATED"/>
    <property type="match status" value="1"/>
</dbReference>
<reference evidence="1" key="1">
    <citation type="submission" date="2021-02" db="EMBL/GenBank/DDBJ databases">
        <authorList>
            <person name="Dougan E. K."/>
            <person name="Rhodes N."/>
            <person name="Thang M."/>
            <person name="Chan C."/>
        </authorList>
    </citation>
    <scope>NUCLEOTIDE SEQUENCE</scope>
</reference>
<dbReference type="InterPro" id="IPR036412">
    <property type="entry name" value="HAD-like_sf"/>
</dbReference>
<sequence>MRRLLPAMSCTVPARLPASRFFASKSSSGGPTRAIRGLVFDMDGTLTVANLDFKQMYERCGVDLSLDLLAEISKMNPADKIRAQGVIEEMEAEGARTLQLAPGALELAGWLKARRVPTALVTRNQLVTAQAAELLWRALLPDMPVLSPLISRDSHPTIAAKPDPAALHHIAGLWGTSADMLLMVGDSPSNDVAFGTRAGAATALIDSGRMYLETSAGKASPLKDDQRPDVIVQSLADLPRMLEESFVLDPIDLSR</sequence>
<keyword evidence="2" id="KW-1185">Reference proteome</keyword>
<dbReference type="Gene3D" id="3.40.50.1000">
    <property type="entry name" value="HAD superfamily/HAD-like"/>
    <property type="match status" value="1"/>
</dbReference>
<dbReference type="Gene3D" id="1.10.260.80">
    <property type="match status" value="1"/>
</dbReference>
<name>A0A813H3P3_POLGL</name>
<proteinExistence type="predicted"/>
<gene>
    <name evidence="1" type="ORF">PGLA1383_LOCUS48234</name>
</gene>
<evidence type="ECO:0000313" key="1">
    <source>
        <dbReference type="EMBL" id="CAE8632252.1"/>
    </source>
</evidence>
<dbReference type="SFLD" id="SFLDS00003">
    <property type="entry name" value="Haloacid_Dehalogenase"/>
    <property type="match status" value="1"/>
</dbReference>